<dbReference type="Proteomes" id="UP000887458">
    <property type="component" value="Unassembled WGS sequence"/>
</dbReference>
<organism evidence="1 2">
    <name type="scientific">Dermatophagoides pteronyssinus</name>
    <name type="common">European house dust mite</name>
    <dbReference type="NCBI Taxonomy" id="6956"/>
    <lineage>
        <taxon>Eukaryota</taxon>
        <taxon>Metazoa</taxon>
        <taxon>Ecdysozoa</taxon>
        <taxon>Arthropoda</taxon>
        <taxon>Chelicerata</taxon>
        <taxon>Arachnida</taxon>
        <taxon>Acari</taxon>
        <taxon>Acariformes</taxon>
        <taxon>Sarcoptiformes</taxon>
        <taxon>Astigmata</taxon>
        <taxon>Psoroptidia</taxon>
        <taxon>Analgoidea</taxon>
        <taxon>Pyroglyphidae</taxon>
        <taxon>Dermatophagoidinae</taxon>
        <taxon>Dermatophagoides</taxon>
    </lineage>
</organism>
<protein>
    <submittedName>
        <fullName evidence="1">Uncharacterized protein</fullName>
    </submittedName>
</protein>
<evidence type="ECO:0000313" key="1">
    <source>
        <dbReference type="EMBL" id="KAH9420895.1"/>
    </source>
</evidence>
<name>A0ABQ8JEV7_DERPT</name>
<evidence type="ECO:0000313" key="2">
    <source>
        <dbReference type="Proteomes" id="UP000887458"/>
    </source>
</evidence>
<proteinExistence type="predicted"/>
<gene>
    <name evidence="1" type="ORF">DERP_001329</name>
</gene>
<sequence>MDSQWCIGQRAETGAVRNRAAYRIPVDCDEILTTNGSYIMSHAEYIIPVEDFSSVNHPTISTYKVNV</sequence>
<reference evidence="1 2" key="2">
    <citation type="journal article" date="2022" name="Mol. Biol. Evol.">
        <title>Comparative Genomics Reveals Insights into the Divergent Evolution of Astigmatic Mites and Household Pest Adaptations.</title>
        <authorList>
            <person name="Xiong Q."/>
            <person name="Wan A.T."/>
            <person name="Liu X."/>
            <person name="Fung C.S."/>
            <person name="Xiao X."/>
            <person name="Malainual N."/>
            <person name="Hou J."/>
            <person name="Wang L."/>
            <person name="Wang M."/>
            <person name="Yang K.Y."/>
            <person name="Cui Y."/>
            <person name="Leung E.L."/>
            <person name="Nong W."/>
            <person name="Shin S.K."/>
            <person name="Au S.W."/>
            <person name="Jeong K.Y."/>
            <person name="Chew F.T."/>
            <person name="Hui J.H."/>
            <person name="Leung T.F."/>
            <person name="Tungtrongchitr A."/>
            <person name="Zhong N."/>
            <person name="Liu Z."/>
            <person name="Tsui S.K."/>
        </authorList>
    </citation>
    <scope>NUCLEOTIDE SEQUENCE [LARGE SCALE GENOMIC DNA]</scope>
    <source>
        <strain evidence="1">Derp</strain>
    </source>
</reference>
<reference evidence="1 2" key="1">
    <citation type="journal article" date="2018" name="J. Allergy Clin. Immunol.">
        <title>High-quality assembly of Dermatophagoides pteronyssinus genome and transcriptome reveals a wide range of novel allergens.</title>
        <authorList>
            <person name="Liu X.Y."/>
            <person name="Yang K.Y."/>
            <person name="Wang M.Q."/>
            <person name="Kwok J.S."/>
            <person name="Zeng X."/>
            <person name="Yang Z."/>
            <person name="Xiao X.J."/>
            <person name="Lau C.P."/>
            <person name="Li Y."/>
            <person name="Huang Z.M."/>
            <person name="Ba J.G."/>
            <person name="Yim A.K."/>
            <person name="Ouyang C.Y."/>
            <person name="Ngai S.M."/>
            <person name="Chan T.F."/>
            <person name="Leung E.L."/>
            <person name="Liu L."/>
            <person name="Liu Z.G."/>
            <person name="Tsui S.K."/>
        </authorList>
    </citation>
    <scope>NUCLEOTIDE SEQUENCE [LARGE SCALE GENOMIC DNA]</scope>
    <source>
        <strain evidence="1">Derp</strain>
    </source>
</reference>
<keyword evidence="2" id="KW-1185">Reference proteome</keyword>
<dbReference type="EMBL" id="NJHN03000047">
    <property type="protein sequence ID" value="KAH9420895.1"/>
    <property type="molecule type" value="Genomic_DNA"/>
</dbReference>
<accession>A0ABQ8JEV7</accession>
<comment type="caution">
    <text evidence="1">The sequence shown here is derived from an EMBL/GenBank/DDBJ whole genome shotgun (WGS) entry which is preliminary data.</text>
</comment>